<keyword evidence="3" id="KW-1185">Reference proteome</keyword>
<evidence type="ECO:0000256" key="1">
    <source>
        <dbReference type="SAM" id="MobiDB-lite"/>
    </source>
</evidence>
<feature type="region of interest" description="Disordered" evidence="1">
    <location>
        <begin position="159"/>
        <end position="208"/>
    </location>
</feature>
<reference evidence="2" key="1">
    <citation type="submission" date="2020-12" db="EMBL/GenBank/DDBJ databases">
        <title>Metabolic potential, ecology and presence of endohyphal bacteria is reflected in genomic diversity of Mucoromycotina.</title>
        <authorList>
            <person name="Muszewska A."/>
            <person name="Okrasinska A."/>
            <person name="Steczkiewicz K."/>
            <person name="Drgas O."/>
            <person name="Orlowska M."/>
            <person name="Perlinska-Lenart U."/>
            <person name="Aleksandrzak-Piekarczyk T."/>
            <person name="Szatraj K."/>
            <person name="Zielenkiewicz U."/>
            <person name="Pilsyk S."/>
            <person name="Malc E."/>
            <person name="Mieczkowski P."/>
            <person name="Kruszewska J.S."/>
            <person name="Biernat P."/>
            <person name="Pawlowska J."/>
        </authorList>
    </citation>
    <scope>NUCLEOTIDE SEQUENCE</scope>
    <source>
        <strain evidence="2">WA0000051536</strain>
    </source>
</reference>
<evidence type="ECO:0000313" key="3">
    <source>
        <dbReference type="Proteomes" id="UP000612746"/>
    </source>
</evidence>
<feature type="compositionally biased region" description="Low complexity" evidence="1">
    <location>
        <begin position="26"/>
        <end position="37"/>
    </location>
</feature>
<sequence length="208" mass="22539">MSVVLRSASGPLNDITLKKQLSVDRSSCIKSKPSNSSLLAAARSKTSSLPQALSTQETSPLAESKPCSKRKPLMDITLKPAEPDVDFTIYVDVPATPTQQQSKPKTDKPTQAQIVQVVTPKSDKAVDEDTLGKENIAPTIISIAQKKIDNLPMTVDKSLKTAKKQPAKKLLSSLSNKSSSDAPKRKRKPTLTLEVSSSTKRASLRMMR</sequence>
<gene>
    <name evidence="2" type="ORF">INT44_002282</name>
</gene>
<dbReference type="OrthoDB" id="2439719at2759"/>
<protein>
    <submittedName>
        <fullName evidence="2">Uncharacterized protein</fullName>
    </submittedName>
</protein>
<name>A0A8H7Q6A7_9FUNG</name>
<dbReference type="AlphaFoldDB" id="A0A8H7Q6A7"/>
<accession>A0A8H7Q6A7</accession>
<dbReference type="EMBL" id="JAEPRA010000005">
    <property type="protein sequence ID" value="KAG2185491.1"/>
    <property type="molecule type" value="Genomic_DNA"/>
</dbReference>
<feature type="compositionally biased region" description="Polar residues" evidence="1">
    <location>
        <begin position="44"/>
        <end position="61"/>
    </location>
</feature>
<feature type="compositionally biased region" description="Low complexity" evidence="1">
    <location>
        <begin position="168"/>
        <end position="180"/>
    </location>
</feature>
<organism evidence="2 3">
    <name type="scientific">Umbelopsis vinacea</name>
    <dbReference type="NCBI Taxonomy" id="44442"/>
    <lineage>
        <taxon>Eukaryota</taxon>
        <taxon>Fungi</taxon>
        <taxon>Fungi incertae sedis</taxon>
        <taxon>Mucoromycota</taxon>
        <taxon>Mucoromycotina</taxon>
        <taxon>Umbelopsidomycetes</taxon>
        <taxon>Umbelopsidales</taxon>
        <taxon>Umbelopsidaceae</taxon>
        <taxon>Umbelopsis</taxon>
    </lineage>
</organism>
<proteinExistence type="predicted"/>
<dbReference type="Proteomes" id="UP000612746">
    <property type="component" value="Unassembled WGS sequence"/>
</dbReference>
<comment type="caution">
    <text evidence="2">The sequence shown here is derived from an EMBL/GenBank/DDBJ whole genome shotgun (WGS) entry which is preliminary data.</text>
</comment>
<evidence type="ECO:0000313" key="2">
    <source>
        <dbReference type="EMBL" id="KAG2185491.1"/>
    </source>
</evidence>
<feature type="region of interest" description="Disordered" evidence="1">
    <location>
        <begin position="26"/>
        <end position="72"/>
    </location>
</feature>